<organism evidence="2 3">
    <name type="scientific">Paracoccus fontiphilus</name>
    <dbReference type="NCBI Taxonomy" id="1815556"/>
    <lineage>
        <taxon>Bacteria</taxon>
        <taxon>Pseudomonadati</taxon>
        <taxon>Pseudomonadota</taxon>
        <taxon>Alphaproteobacteria</taxon>
        <taxon>Rhodobacterales</taxon>
        <taxon>Paracoccaceae</taxon>
        <taxon>Paracoccus</taxon>
    </lineage>
</organism>
<proteinExistence type="predicted"/>
<keyword evidence="3" id="KW-1185">Reference proteome</keyword>
<dbReference type="Proteomes" id="UP001595557">
    <property type="component" value="Unassembled WGS sequence"/>
</dbReference>
<dbReference type="RefSeq" id="WP_207469639.1">
    <property type="nucleotide sequence ID" value="NZ_JAFNAW010000030.1"/>
</dbReference>
<dbReference type="SUPFAM" id="SSF56935">
    <property type="entry name" value="Porins"/>
    <property type="match status" value="1"/>
</dbReference>
<sequence length="448" mass="49228">MTRAARRRSGRPFRTVVAGLAVLLPLAAAAQDADPSAPGVQLTVGQQLAVEDGDLIGITPLDLSIRRATRAQVLQFNLSAPFHLNDPEEDSTFALGDPQGRLLFRRGARNAALEFELGYRENDLDREILFDDLSNEFVTLDGGRVAQTDARLTYVFGSQSKLGGEFGLSWLQRDYSGTTDPDLDDHETRSGNIAVYLEPTPLIRARILAEASRTDGDDGNDSRSNRYGAGASMQVDKLTNLDVELARTNIRRFDEGVLETAEGPSLRLGLTRARPLGDWSLSLGSEPGTAGRREDFNIGRNLELRRFDLSGQVGVTRFRDNYDPIFQISYRQEFSRVSQVQASLSRAGVTDDDGDEALNTDVAASYSRQISDVSTIAANIRYRESEVQSGDNQDARSVSFGLDYSRALPGDFALVAGANIIRSKDGDGERDDEDRVYLGVNRSFSFLR</sequence>
<keyword evidence="1" id="KW-0732">Signal</keyword>
<dbReference type="EMBL" id="JBHRTE010000064">
    <property type="protein sequence ID" value="MFC3169441.1"/>
    <property type="molecule type" value="Genomic_DNA"/>
</dbReference>
<comment type="caution">
    <text evidence="2">The sequence shown here is derived from an EMBL/GenBank/DDBJ whole genome shotgun (WGS) entry which is preliminary data.</text>
</comment>
<gene>
    <name evidence="2" type="ORF">ACFOD7_15410</name>
</gene>
<evidence type="ECO:0008006" key="4">
    <source>
        <dbReference type="Google" id="ProtNLM"/>
    </source>
</evidence>
<protein>
    <recommendedName>
        <fullName evidence="4">Beta-barrel porin 2</fullName>
    </recommendedName>
</protein>
<evidence type="ECO:0000256" key="1">
    <source>
        <dbReference type="SAM" id="SignalP"/>
    </source>
</evidence>
<feature type="chain" id="PRO_5047145407" description="Beta-barrel porin 2" evidence="1">
    <location>
        <begin position="31"/>
        <end position="448"/>
    </location>
</feature>
<name>A0ABV7IHY2_9RHOB</name>
<feature type="signal peptide" evidence="1">
    <location>
        <begin position="1"/>
        <end position="30"/>
    </location>
</feature>
<evidence type="ECO:0000313" key="2">
    <source>
        <dbReference type="EMBL" id="MFC3169441.1"/>
    </source>
</evidence>
<evidence type="ECO:0000313" key="3">
    <source>
        <dbReference type="Proteomes" id="UP001595557"/>
    </source>
</evidence>
<accession>A0ABV7IHY2</accession>
<reference evidence="3" key="1">
    <citation type="journal article" date="2019" name="Int. J. Syst. Evol. Microbiol.">
        <title>The Global Catalogue of Microorganisms (GCM) 10K type strain sequencing project: providing services to taxonomists for standard genome sequencing and annotation.</title>
        <authorList>
            <consortium name="The Broad Institute Genomics Platform"/>
            <consortium name="The Broad Institute Genome Sequencing Center for Infectious Disease"/>
            <person name="Wu L."/>
            <person name="Ma J."/>
        </authorList>
    </citation>
    <scope>NUCLEOTIDE SEQUENCE [LARGE SCALE GENOMIC DNA]</scope>
    <source>
        <strain evidence="3">KCTC 52239</strain>
    </source>
</reference>